<accession>A0ABS9Q2S5</accession>
<feature type="compositionally biased region" description="Low complexity" evidence="9">
    <location>
        <begin position="1"/>
        <end position="24"/>
    </location>
</feature>
<keyword evidence="3 8" id="KW-0813">Transport</keyword>
<evidence type="ECO:0000256" key="5">
    <source>
        <dbReference type="ARBA" id="ARBA00022692"/>
    </source>
</evidence>
<feature type="transmembrane region" description="Helical" evidence="10">
    <location>
        <begin position="42"/>
        <end position="58"/>
    </location>
</feature>
<feature type="transmembrane region" description="Helical" evidence="10">
    <location>
        <begin position="144"/>
        <end position="164"/>
    </location>
</feature>
<evidence type="ECO:0000313" key="12">
    <source>
        <dbReference type="Proteomes" id="UP001521931"/>
    </source>
</evidence>
<keyword evidence="5 10" id="KW-0812">Transmembrane</keyword>
<dbReference type="PIRSF" id="PIRSF016661">
    <property type="entry name" value="BioY"/>
    <property type="match status" value="1"/>
</dbReference>
<keyword evidence="6 10" id="KW-1133">Transmembrane helix</keyword>
<reference evidence="11 12" key="1">
    <citation type="submission" date="2022-02" db="EMBL/GenBank/DDBJ databases">
        <title>Uncovering new skin microbiome diversity through culturing and metagenomics.</title>
        <authorList>
            <person name="Conlan S."/>
            <person name="Deming C."/>
            <person name="Nisc Comparative Sequencing Program N."/>
            <person name="Segre J.A."/>
        </authorList>
    </citation>
    <scope>NUCLEOTIDE SEQUENCE [LARGE SCALE GENOMIC DNA]</scope>
    <source>
        <strain evidence="11 12">ACRQZ</strain>
    </source>
</reference>
<comment type="similarity">
    <text evidence="2 8">Belongs to the BioY family.</text>
</comment>
<name>A0ABS9Q2S5_9MICO</name>
<comment type="subcellular location">
    <subcellularLocation>
        <location evidence="1 8">Cell membrane</location>
        <topology evidence="1 8">Multi-pass membrane protein</topology>
    </subcellularLocation>
</comment>
<proteinExistence type="inferred from homology"/>
<comment type="caution">
    <text evidence="11">The sequence shown here is derived from an EMBL/GenBank/DDBJ whole genome shotgun (WGS) entry which is preliminary data.</text>
</comment>
<dbReference type="PANTHER" id="PTHR34295">
    <property type="entry name" value="BIOTIN TRANSPORTER BIOY"/>
    <property type="match status" value="1"/>
</dbReference>
<evidence type="ECO:0000256" key="7">
    <source>
        <dbReference type="ARBA" id="ARBA00023136"/>
    </source>
</evidence>
<evidence type="ECO:0000313" key="11">
    <source>
        <dbReference type="EMBL" id="MCG7322074.1"/>
    </source>
</evidence>
<dbReference type="Proteomes" id="UP001521931">
    <property type="component" value="Unassembled WGS sequence"/>
</dbReference>
<evidence type="ECO:0000256" key="8">
    <source>
        <dbReference type="PIRNR" id="PIRNR016661"/>
    </source>
</evidence>
<dbReference type="EMBL" id="JAKRCV010000025">
    <property type="protein sequence ID" value="MCG7322074.1"/>
    <property type="molecule type" value="Genomic_DNA"/>
</dbReference>
<dbReference type="RefSeq" id="WP_239264110.1">
    <property type="nucleotide sequence ID" value="NZ_JAKRCV010000025.1"/>
</dbReference>
<evidence type="ECO:0000256" key="9">
    <source>
        <dbReference type="SAM" id="MobiDB-lite"/>
    </source>
</evidence>
<evidence type="ECO:0000256" key="6">
    <source>
        <dbReference type="ARBA" id="ARBA00022989"/>
    </source>
</evidence>
<dbReference type="PANTHER" id="PTHR34295:SF4">
    <property type="entry name" value="BIOTIN TRANSPORTER BIOY-RELATED"/>
    <property type="match status" value="1"/>
</dbReference>
<dbReference type="Gene3D" id="1.10.1760.20">
    <property type="match status" value="1"/>
</dbReference>
<dbReference type="InterPro" id="IPR003784">
    <property type="entry name" value="BioY"/>
</dbReference>
<sequence>MSTAARRTSTSSDPSASSTSSSSDGGDHTRPTTRRGLTARDLALVAAFCALIVALVPVKVPVGGAAPIVLQNLGIMLAGAVLGARRGFLAVLLFVVLAVAGLPVLASGVRGLAIFTGPTVGFVVGYPVVALVIGLLVQRFLPRLHVMAAVGACLVGGIVVSYALGIPGMAWRSAKLDLAGAATFSATFLPGDLVKAVVAGVVATAVHKALPDLVPARRR</sequence>
<feature type="transmembrane region" description="Helical" evidence="10">
    <location>
        <begin position="89"/>
        <end position="106"/>
    </location>
</feature>
<evidence type="ECO:0000256" key="1">
    <source>
        <dbReference type="ARBA" id="ARBA00004651"/>
    </source>
</evidence>
<feature type="transmembrane region" description="Helical" evidence="10">
    <location>
        <begin position="112"/>
        <end position="137"/>
    </location>
</feature>
<protein>
    <recommendedName>
        <fullName evidence="8">Biotin transporter</fullName>
    </recommendedName>
</protein>
<organism evidence="11 12">
    <name type="scientific">Arsenicicoccus bolidensis</name>
    <dbReference type="NCBI Taxonomy" id="229480"/>
    <lineage>
        <taxon>Bacteria</taxon>
        <taxon>Bacillati</taxon>
        <taxon>Actinomycetota</taxon>
        <taxon>Actinomycetes</taxon>
        <taxon>Micrococcales</taxon>
        <taxon>Intrasporangiaceae</taxon>
        <taxon>Arsenicicoccus</taxon>
    </lineage>
</organism>
<feature type="region of interest" description="Disordered" evidence="9">
    <location>
        <begin position="1"/>
        <end position="33"/>
    </location>
</feature>
<feature type="transmembrane region" description="Helical" evidence="10">
    <location>
        <begin position="64"/>
        <end position="82"/>
    </location>
</feature>
<keyword evidence="7 8" id="KW-0472">Membrane</keyword>
<gene>
    <name evidence="11" type="ORF">MHL29_09260</name>
</gene>
<dbReference type="Pfam" id="PF02632">
    <property type="entry name" value="BioY"/>
    <property type="match status" value="1"/>
</dbReference>
<evidence type="ECO:0000256" key="2">
    <source>
        <dbReference type="ARBA" id="ARBA00010692"/>
    </source>
</evidence>
<evidence type="ECO:0000256" key="3">
    <source>
        <dbReference type="ARBA" id="ARBA00022448"/>
    </source>
</evidence>
<keyword evidence="4 8" id="KW-1003">Cell membrane</keyword>
<keyword evidence="12" id="KW-1185">Reference proteome</keyword>
<evidence type="ECO:0000256" key="4">
    <source>
        <dbReference type="ARBA" id="ARBA00022475"/>
    </source>
</evidence>
<evidence type="ECO:0000256" key="10">
    <source>
        <dbReference type="SAM" id="Phobius"/>
    </source>
</evidence>